<feature type="transmembrane region" description="Helical" evidence="2">
    <location>
        <begin position="42"/>
        <end position="60"/>
    </location>
</feature>
<evidence type="ECO:0000313" key="4">
    <source>
        <dbReference type="Proteomes" id="UP000644610"/>
    </source>
</evidence>
<keyword evidence="2" id="KW-0812">Transmembrane</keyword>
<reference evidence="3" key="1">
    <citation type="submission" date="2021-01" db="EMBL/GenBank/DDBJ databases">
        <title>Whole genome shotgun sequence of Planotetraspora silvatica NBRC 100141.</title>
        <authorList>
            <person name="Komaki H."/>
            <person name="Tamura T."/>
        </authorList>
    </citation>
    <scope>NUCLEOTIDE SEQUENCE</scope>
    <source>
        <strain evidence="3">NBRC 100141</strain>
    </source>
</reference>
<feature type="region of interest" description="Disordered" evidence="1">
    <location>
        <begin position="62"/>
        <end position="99"/>
    </location>
</feature>
<keyword evidence="4" id="KW-1185">Reference proteome</keyword>
<evidence type="ECO:0000256" key="2">
    <source>
        <dbReference type="SAM" id="Phobius"/>
    </source>
</evidence>
<proteinExistence type="predicted"/>
<organism evidence="3 4">
    <name type="scientific">Planotetraspora silvatica</name>
    <dbReference type="NCBI Taxonomy" id="234614"/>
    <lineage>
        <taxon>Bacteria</taxon>
        <taxon>Bacillati</taxon>
        <taxon>Actinomycetota</taxon>
        <taxon>Actinomycetes</taxon>
        <taxon>Streptosporangiales</taxon>
        <taxon>Streptosporangiaceae</taxon>
        <taxon>Planotetraspora</taxon>
    </lineage>
</organism>
<dbReference type="RefSeq" id="WP_203978382.1">
    <property type="nucleotide sequence ID" value="NZ_BAAAKY010000016.1"/>
</dbReference>
<accession>A0A8J3XPZ9</accession>
<comment type="caution">
    <text evidence="3">The sequence shown here is derived from an EMBL/GenBank/DDBJ whole genome shotgun (WGS) entry which is preliminary data.</text>
</comment>
<feature type="compositionally biased region" description="Low complexity" evidence="1">
    <location>
        <begin position="69"/>
        <end position="86"/>
    </location>
</feature>
<dbReference type="EMBL" id="BOOQ01000037">
    <property type="protein sequence ID" value="GII48934.1"/>
    <property type="molecule type" value="Genomic_DNA"/>
</dbReference>
<evidence type="ECO:0000256" key="1">
    <source>
        <dbReference type="SAM" id="MobiDB-lite"/>
    </source>
</evidence>
<dbReference type="Proteomes" id="UP000644610">
    <property type="component" value="Unassembled WGS sequence"/>
</dbReference>
<keyword evidence="2" id="KW-0472">Membrane</keyword>
<protein>
    <submittedName>
        <fullName evidence="3">Uncharacterized protein</fullName>
    </submittedName>
</protein>
<sequence>MRTEQDLRAALQEAAARAVDPADIADAVRVRRRRRTHRRHQAALASAVVVIVVAGGSAVLRGGGGGSTDAGTTAAPTTHATTASPASAPPSAGPAGPDLRKFLPARTVWPDAVFTIPAEAPDGSGYSPLTALSPTELLMIARTKFSKIDRLDVYDTGTGESRVITRMPASKKDYHQWRFEVGADYIGWYGTMLNGRKGGWADFWVAPRAGGAAIKVGEVTGDLSGVSAIGVSSDSFVWSIRPGGVYRMPITGGSPEKLAGTDGLWLQSWPWAVDVPPIRIGQVQDRNQSKLVNLETGETRTIIPPAGVKGLGCSIEWCLGRMGNAVIVMRPDGSGLSRIPVPSSYLLPPLGSHFAQMSGAVVYDLNTGKKAIVGVRPVGYSWRATSSSPLLSWEAGRGKLDVLNLLAVDG</sequence>
<dbReference type="AlphaFoldDB" id="A0A8J3XPZ9"/>
<name>A0A8J3XPZ9_9ACTN</name>
<keyword evidence="2" id="KW-1133">Transmembrane helix</keyword>
<dbReference type="SUPFAM" id="SSF69304">
    <property type="entry name" value="Tricorn protease N-terminal domain"/>
    <property type="match status" value="1"/>
</dbReference>
<evidence type="ECO:0000313" key="3">
    <source>
        <dbReference type="EMBL" id="GII48934.1"/>
    </source>
</evidence>
<gene>
    <name evidence="3" type="ORF">Psi02_53580</name>
</gene>